<gene>
    <name evidence="2" type="ORF">GIB67_016344</name>
</gene>
<organism evidence="2 3">
    <name type="scientific">Kingdonia uniflora</name>
    <dbReference type="NCBI Taxonomy" id="39325"/>
    <lineage>
        <taxon>Eukaryota</taxon>
        <taxon>Viridiplantae</taxon>
        <taxon>Streptophyta</taxon>
        <taxon>Embryophyta</taxon>
        <taxon>Tracheophyta</taxon>
        <taxon>Spermatophyta</taxon>
        <taxon>Magnoliopsida</taxon>
        <taxon>Ranunculales</taxon>
        <taxon>Circaeasteraceae</taxon>
        <taxon>Kingdonia</taxon>
    </lineage>
</organism>
<evidence type="ECO:0000256" key="1">
    <source>
        <dbReference type="SAM" id="MobiDB-lite"/>
    </source>
</evidence>
<evidence type="ECO:0000313" key="3">
    <source>
        <dbReference type="Proteomes" id="UP000541444"/>
    </source>
</evidence>
<dbReference type="EMBL" id="JACGCM010001690">
    <property type="protein sequence ID" value="KAF6151532.1"/>
    <property type="molecule type" value="Genomic_DNA"/>
</dbReference>
<name>A0A7J7M9K8_9MAGN</name>
<protein>
    <submittedName>
        <fullName evidence="2">Uncharacterized protein</fullName>
    </submittedName>
</protein>
<proteinExistence type="predicted"/>
<evidence type="ECO:0000313" key="2">
    <source>
        <dbReference type="EMBL" id="KAF6151532.1"/>
    </source>
</evidence>
<keyword evidence="3" id="KW-1185">Reference proteome</keyword>
<sequence>MIVYTSARYNLLKKGLYPNAFTSLHFKYLKNSLHKIRLLNDHKEGESLEKEKGESNVGLQSSLSEHPKVLDPLKENRVGRPKETRYKSATENIVTGSTNKKAKQVIQAYNVVSEEGILSIDLVISKRAVQRSSTSLPKENHNLWPALVFNNLPLTSWVGNPVPKRAIWTGSSKGTEAL</sequence>
<feature type="compositionally biased region" description="Basic and acidic residues" evidence="1">
    <location>
        <begin position="70"/>
        <end position="88"/>
    </location>
</feature>
<dbReference type="Proteomes" id="UP000541444">
    <property type="component" value="Unassembled WGS sequence"/>
</dbReference>
<comment type="caution">
    <text evidence="2">The sequence shown here is derived from an EMBL/GenBank/DDBJ whole genome shotgun (WGS) entry which is preliminary data.</text>
</comment>
<dbReference type="AlphaFoldDB" id="A0A7J7M9K8"/>
<feature type="region of interest" description="Disordered" evidence="1">
    <location>
        <begin position="70"/>
        <end position="92"/>
    </location>
</feature>
<accession>A0A7J7M9K8</accession>
<reference evidence="2 3" key="1">
    <citation type="journal article" date="2020" name="IScience">
        <title>Genome Sequencing of the Endangered Kingdonia uniflora (Circaeasteraceae, Ranunculales) Reveals Potential Mechanisms of Evolutionary Specialization.</title>
        <authorList>
            <person name="Sun Y."/>
            <person name="Deng T."/>
            <person name="Zhang A."/>
            <person name="Moore M.J."/>
            <person name="Landis J.B."/>
            <person name="Lin N."/>
            <person name="Zhang H."/>
            <person name="Zhang X."/>
            <person name="Huang J."/>
            <person name="Zhang X."/>
            <person name="Sun H."/>
            <person name="Wang H."/>
        </authorList>
    </citation>
    <scope>NUCLEOTIDE SEQUENCE [LARGE SCALE GENOMIC DNA]</scope>
    <source>
        <strain evidence="2">TB1705</strain>
        <tissue evidence="2">Leaf</tissue>
    </source>
</reference>